<sequence>MPFVSIARNVGDRVKGSQEDRIRPAHIELCLSGNIPVRPLMPWCGNGKGVYRRLGGRESEALLGKAS</sequence>
<dbReference type="AlphaFoldDB" id="A0A8X6HAX7"/>
<keyword evidence="2" id="KW-1185">Reference proteome</keyword>
<gene>
    <name evidence="1" type="ORF">TNCT_579611</name>
</gene>
<reference evidence="1" key="1">
    <citation type="submission" date="2020-07" db="EMBL/GenBank/DDBJ databases">
        <title>Multicomponent nature underlies the extraordinary mechanical properties of spider dragline silk.</title>
        <authorList>
            <person name="Kono N."/>
            <person name="Nakamura H."/>
            <person name="Mori M."/>
            <person name="Yoshida Y."/>
            <person name="Ohtoshi R."/>
            <person name="Malay A.D."/>
            <person name="Moran D.A.P."/>
            <person name="Tomita M."/>
            <person name="Numata K."/>
            <person name="Arakawa K."/>
        </authorList>
    </citation>
    <scope>NUCLEOTIDE SEQUENCE</scope>
</reference>
<proteinExistence type="predicted"/>
<dbReference type="Proteomes" id="UP000887116">
    <property type="component" value="Unassembled WGS sequence"/>
</dbReference>
<evidence type="ECO:0000313" key="1">
    <source>
        <dbReference type="EMBL" id="GFR20219.1"/>
    </source>
</evidence>
<dbReference type="EMBL" id="BMAO01037796">
    <property type="protein sequence ID" value="GFR20219.1"/>
    <property type="molecule type" value="Genomic_DNA"/>
</dbReference>
<name>A0A8X6HAX7_TRICU</name>
<protein>
    <submittedName>
        <fullName evidence="1">Uncharacterized protein</fullName>
    </submittedName>
</protein>
<organism evidence="1 2">
    <name type="scientific">Trichonephila clavata</name>
    <name type="common">Joro spider</name>
    <name type="synonym">Nephila clavata</name>
    <dbReference type="NCBI Taxonomy" id="2740835"/>
    <lineage>
        <taxon>Eukaryota</taxon>
        <taxon>Metazoa</taxon>
        <taxon>Ecdysozoa</taxon>
        <taxon>Arthropoda</taxon>
        <taxon>Chelicerata</taxon>
        <taxon>Arachnida</taxon>
        <taxon>Araneae</taxon>
        <taxon>Araneomorphae</taxon>
        <taxon>Entelegynae</taxon>
        <taxon>Araneoidea</taxon>
        <taxon>Nephilidae</taxon>
        <taxon>Trichonephila</taxon>
    </lineage>
</organism>
<evidence type="ECO:0000313" key="2">
    <source>
        <dbReference type="Proteomes" id="UP000887116"/>
    </source>
</evidence>
<accession>A0A8X6HAX7</accession>
<comment type="caution">
    <text evidence="1">The sequence shown here is derived from an EMBL/GenBank/DDBJ whole genome shotgun (WGS) entry which is preliminary data.</text>
</comment>